<evidence type="ECO:0000313" key="10">
    <source>
        <dbReference type="EMBL" id="AGA70125.1"/>
    </source>
</evidence>
<evidence type="ECO:0000256" key="5">
    <source>
        <dbReference type="ARBA" id="ARBA00030755"/>
    </source>
</evidence>
<reference evidence="11" key="1">
    <citation type="submission" date="2012-02" db="EMBL/GenBank/DDBJ databases">
        <title>Complete sequence of Desulfitobacterium dichloroeliminans LMG P-21439.</title>
        <authorList>
            <person name="Lucas S."/>
            <person name="Han J."/>
            <person name="Lapidus A."/>
            <person name="Cheng J.-F."/>
            <person name="Goodwin L."/>
            <person name="Pitluck S."/>
            <person name="Peters L."/>
            <person name="Ovchinnikova G."/>
            <person name="Teshima H."/>
            <person name="Detter J.C."/>
            <person name="Han C."/>
            <person name="Tapia R."/>
            <person name="Land M."/>
            <person name="Hauser L."/>
            <person name="Kyrpides N."/>
            <person name="Ivanova N."/>
            <person name="Pagani I."/>
            <person name="Kruse T."/>
            <person name="de Vos W.M."/>
            <person name="Boon N."/>
            <person name="Smidt H."/>
            <person name="Woyke T."/>
        </authorList>
    </citation>
    <scope>NUCLEOTIDE SEQUENCE [LARGE SCALE GENOMIC DNA]</scope>
    <source>
        <strain evidence="11">LMG P-21439 / DCA1</strain>
    </source>
</reference>
<dbReference type="AlphaFoldDB" id="L0FAT5"/>
<dbReference type="Gene3D" id="3.40.47.10">
    <property type="match status" value="1"/>
</dbReference>
<dbReference type="InterPro" id="IPR016039">
    <property type="entry name" value="Thiolase-like"/>
</dbReference>
<protein>
    <recommendedName>
        <fullName evidence="2">acetyl-CoA C-acetyltransferase</fullName>
        <ecNumber evidence="2">2.3.1.9</ecNumber>
    </recommendedName>
    <alternativeName>
        <fullName evidence="5">Acetoacetyl-CoA thiolase</fullName>
    </alternativeName>
</protein>
<evidence type="ECO:0000259" key="8">
    <source>
        <dbReference type="Pfam" id="PF00108"/>
    </source>
</evidence>
<evidence type="ECO:0000256" key="1">
    <source>
        <dbReference type="ARBA" id="ARBA00010982"/>
    </source>
</evidence>
<feature type="domain" description="Thiolase N-terminal" evidence="8">
    <location>
        <begin position="10"/>
        <end position="274"/>
    </location>
</feature>
<dbReference type="eggNOG" id="COG0183">
    <property type="taxonomic scope" value="Bacteria"/>
</dbReference>
<feature type="domain" description="Thiolase C-terminal" evidence="9">
    <location>
        <begin position="284"/>
        <end position="432"/>
    </location>
</feature>
<evidence type="ECO:0000256" key="6">
    <source>
        <dbReference type="PIRSR" id="PIRSR000429-1"/>
    </source>
</evidence>
<feature type="active site" description="Proton acceptor" evidence="6">
    <location>
        <position position="421"/>
    </location>
</feature>
<dbReference type="Pfam" id="PF02803">
    <property type="entry name" value="Thiolase_C"/>
    <property type="match status" value="1"/>
</dbReference>
<evidence type="ECO:0000256" key="4">
    <source>
        <dbReference type="ARBA" id="ARBA00023315"/>
    </source>
</evidence>
<dbReference type="PIRSF" id="PIRSF000429">
    <property type="entry name" value="Ac-CoA_Ac_transf"/>
    <property type="match status" value="1"/>
</dbReference>
<proteinExistence type="inferred from homology"/>
<organism evidence="10 11">
    <name type="scientific">Desulfitobacterium dichloroeliminans (strain LMG P-21439 / DCA1)</name>
    <dbReference type="NCBI Taxonomy" id="871963"/>
    <lineage>
        <taxon>Bacteria</taxon>
        <taxon>Bacillati</taxon>
        <taxon>Bacillota</taxon>
        <taxon>Clostridia</taxon>
        <taxon>Eubacteriales</taxon>
        <taxon>Desulfitobacteriaceae</taxon>
        <taxon>Desulfitobacterium</taxon>
    </lineage>
</organism>
<evidence type="ECO:0000256" key="7">
    <source>
        <dbReference type="RuleBase" id="RU003557"/>
    </source>
</evidence>
<evidence type="ECO:0000256" key="3">
    <source>
        <dbReference type="ARBA" id="ARBA00022679"/>
    </source>
</evidence>
<feature type="active site" description="Proton acceptor" evidence="6">
    <location>
        <position position="391"/>
    </location>
</feature>
<evidence type="ECO:0000313" key="11">
    <source>
        <dbReference type="Proteomes" id="UP000010797"/>
    </source>
</evidence>
<dbReference type="EC" id="2.3.1.9" evidence="2"/>
<accession>L0FAT5</accession>
<feature type="active site" description="Acyl-thioester intermediate" evidence="6">
    <location>
        <position position="98"/>
    </location>
</feature>
<dbReference type="HOGENOM" id="CLU_031026_0_0_9"/>
<dbReference type="STRING" id="871963.Desdi_2710"/>
<dbReference type="OrthoDB" id="56116at2"/>
<keyword evidence="3 7" id="KW-0808">Transferase</keyword>
<dbReference type="Pfam" id="PF00108">
    <property type="entry name" value="Thiolase_N"/>
    <property type="match status" value="1"/>
</dbReference>
<dbReference type="Proteomes" id="UP000010797">
    <property type="component" value="Chromosome"/>
</dbReference>
<name>L0FAT5_DESDL</name>
<keyword evidence="4 7" id="KW-0012">Acyltransferase</keyword>
<dbReference type="EMBL" id="CP003344">
    <property type="protein sequence ID" value="AGA70125.1"/>
    <property type="molecule type" value="Genomic_DNA"/>
</dbReference>
<dbReference type="RefSeq" id="WP_015263091.1">
    <property type="nucleotide sequence ID" value="NC_019903.1"/>
</dbReference>
<dbReference type="PANTHER" id="PTHR18919">
    <property type="entry name" value="ACETYL-COA C-ACYLTRANSFERASE"/>
    <property type="match status" value="1"/>
</dbReference>
<dbReference type="InterPro" id="IPR020617">
    <property type="entry name" value="Thiolase_C"/>
</dbReference>
<dbReference type="KEGG" id="ddl:Desdi_2710"/>
<dbReference type="InterPro" id="IPR020616">
    <property type="entry name" value="Thiolase_N"/>
</dbReference>
<dbReference type="GO" id="GO:0006635">
    <property type="term" value="P:fatty acid beta-oxidation"/>
    <property type="evidence" value="ECO:0007669"/>
    <property type="project" value="TreeGrafter"/>
</dbReference>
<sequence>MSFRKSEDDIVCISATRTPFGKFGGSLKDIDIYELGAIAMRNAMAKIDLDPALIDEVWWGNGDTSSTKDPFTPVVARQTMLKAGIPPETPSVAFDQACTSALSTIKYGARSIKLGEAKIVMTGGATSFSTIPFLLRDIRWEGKKHSSFMVEDPIIPLGYKDYAPVAVDSGNVAIEYGVLREEQDELALASHLKYGQARERGFFNNELQPLEIMQKDRKGKTLTSKLLDIDEQFRPNITIESLAKLKPIFDNPTCTAGNAPGMNDGATAQIITTRKNAEQLGLPILYTLVSISAIALQPRIMPVSPAFAIKKCLDEAELTMADIQTIEINEAFACVPLVSLKLLANERFLNSDYQVMVKEASTQPILDYDPASYQKLKEKLNPNGSAIAVGHPNTASGARIMMTAAYHLKETGGGYAACAICGGLTQGAGAIIWVE</sequence>
<dbReference type="InterPro" id="IPR002155">
    <property type="entry name" value="Thiolase"/>
</dbReference>
<gene>
    <name evidence="10" type="ordered locus">Desdi_2710</name>
</gene>
<comment type="similarity">
    <text evidence="1 7">Belongs to the thiolase-like superfamily. Thiolase family.</text>
</comment>
<dbReference type="PANTHER" id="PTHR18919:SF107">
    <property type="entry name" value="ACETYL-COA ACETYLTRANSFERASE, CYTOSOLIC"/>
    <property type="match status" value="1"/>
</dbReference>
<keyword evidence="11" id="KW-1185">Reference proteome</keyword>
<dbReference type="CDD" id="cd00751">
    <property type="entry name" value="thiolase"/>
    <property type="match status" value="1"/>
</dbReference>
<evidence type="ECO:0000256" key="2">
    <source>
        <dbReference type="ARBA" id="ARBA00012705"/>
    </source>
</evidence>
<dbReference type="GO" id="GO:0003985">
    <property type="term" value="F:acetyl-CoA C-acetyltransferase activity"/>
    <property type="evidence" value="ECO:0007669"/>
    <property type="project" value="UniProtKB-EC"/>
</dbReference>
<dbReference type="SUPFAM" id="SSF53901">
    <property type="entry name" value="Thiolase-like"/>
    <property type="match status" value="2"/>
</dbReference>
<evidence type="ECO:0000259" key="9">
    <source>
        <dbReference type="Pfam" id="PF02803"/>
    </source>
</evidence>
<dbReference type="NCBIfam" id="TIGR01930">
    <property type="entry name" value="AcCoA-C-Actrans"/>
    <property type="match status" value="1"/>
</dbReference>